<dbReference type="PIRSF" id="PIRSF005902">
    <property type="entry name" value="DNase_TatD"/>
    <property type="match status" value="1"/>
</dbReference>
<dbReference type="GO" id="GO:0016788">
    <property type="term" value="F:hydrolase activity, acting on ester bonds"/>
    <property type="evidence" value="ECO:0007669"/>
    <property type="project" value="InterPro"/>
</dbReference>
<dbReference type="SUPFAM" id="SSF51556">
    <property type="entry name" value="Metallo-dependent hydrolases"/>
    <property type="match status" value="1"/>
</dbReference>
<dbReference type="PANTHER" id="PTHR46124">
    <property type="entry name" value="D-AMINOACYL-TRNA DEACYLASE"/>
    <property type="match status" value="1"/>
</dbReference>
<keyword evidence="2 5" id="KW-0378">Hydrolase</keyword>
<dbReference type="GO" id="GO:0046872">
    <property type="term" value="F:metal ion binding"/>
    <property type="evidence" value="ECO:0007669"/>
    <property type="project" value="UniProtKB-KW"/>
</dbReference>
<dbReference type="InterPro" id="IPR015991">
    <property type="entry name" value="TatD/YcfH-like"/>
</dbReference>
<dbReference type="GO" id="GO:0005829">
    <property type="term" value="C:cytosol"/>
    <property type="evidence" value="ECO:0007669"/>
    <property type="project" value="TreeGrafter"/>
</dbReference>
<comment type="caution">
    <text evidence="5">The sequence shown here is derived from an EMBL/GenBank/DDBJ whole genome shotgun (WGS) entry which is preliminary data.</text>
</comment>
<feature type="region of interest" description="Disordered" evidence="4">
    <location>
        <begin position="1"/>
        <end position="39"/>
    </location>
</feature>
<feature type="binding site" evidence="3">
    <location>
        <position position="136"/>
    </location>
    <ligand>
        <name>a divalent metal cation</name>
        <dbReference type="ChEBI" id="CHEBI:60240"/>
        <label>1</label>
    </ligand>
</feature>
<keyword evidence="1 3" id="KW-0479">Metal-binding</keyword>
<reference evidence="5 6" key="1">
    <citation type="submission" date="2020-08" db="EMBL/GenBank/DDBJ databases">
        <authorList>
            <person name="Seo M.-J."/>
        </authorList>
    </citation>
    <scope>NUCLEOTIDE SEQUENCE [LARGE SCALE GENOMIC DNA]</scope>
    <source>
        <strain evidence="5 6">KIGAM211</strain>
    </source>
</reference>
<evidence type="ECO:0000256" key="4">
    <source>
        <dbReference type="SAM" id="MobiDB-lite"/>
    </source>
</evidence>
<evidence type="ECO:0000256" key="2">
    <source>
        <dbReference type="ARBA" id="ARBA00022801"/>
    </source>
</evidence>
<dbReference type="Proteomes" id="UP000523955">
    <property type="component" value="Unassembled WGS sequence"/>
</dbReference>
<feature type="binding site" evidence="3">
    <location>
        <position position="197"/>
    </location>
    <ligand>
        <name>a divalent metal cation</name>
        <dbReference type="ChEBI" id="CHEBI:60240"/>
        <label>2</label>
    </ligand>
</feature>
<dbReference type="PANTHER" id="PTHR46124:SF2">
    <property type="entry name" value="D-AMINOACYL-TRNA DEACYLASE"/>
    <property type="match status" value="1"/>
</dbReference>
<dbReference type="NCBIfam" id="TIGR00010">
    <property type="entry name" value="YchF/TatD family DNA exonuclease"/>
    <property type="match status" value="1"/>
</dbReference>
<gene>
    <name evidence="5" type="ORF">H5V45_07695</name>
</gene>
<dbReference type="InterPro" id="IPR032466">
    <property type="entry name" value="Metal_Hydrolase"/>
</dbReference>
<protein>
    <submittedName>
        <fullName evidence="5">TatD family hydrolase</fullName>
    </submittedName>
</protein>
<sequence>MTQGPGGPTRARAATEERSGSRRDRERPPAPEPLPHPVVDNHCHLDIADGDDWFSTDDALAAASAVGVPRIVQIGCDLPGARWAVEAAATYDALVAGVALHPNEAPRQAAAGTLDEAMAEIEALARTHDKVRAIGETGLDHFRTGEDGRAAQVESFRRHIDLARRLDKTLVIHDRDAHEEVLRVLDEEGAPDRWVMHCFSGDAAFARQCLDRGAHLSFAGTVTFKNAQPLRDALLVVPRDRVLVETDAPFLTPTPYRGRPNASYLVPHTVRAMAEVRGDDLEALCAAVDANTEAAFGGSW</sequence>
<accession>A0A7X0RHM6</accession>
<feature type="binding site" evidence="3">
    <location>
        <position position="173"/>
    </location>
    <ligand>
        <name>a divalent metal cation</name>
        <dbReference type="ChEBI" id="CHEBI:60240"/>
        <label>2</label>
    </ligand>
</feature>
<dbReference type="CDD" id="cd01310">
    <property type="entry name" value="TatD_DNAse"/>
    <property type="match status" value="1"/>
</dbReference>
<dbReference type="FunFam" id="3.20.20.140:FF:000005">
    <property type="entry name" value="TatD family hydrolase"/>
    <property type="match status" value="1"/>
</dbReference>
<feature type="binding site" evidence="3">
    <location>
        <position position="44"/>
    </location>
    <ligand>
        <name>a divalent metal cation</name>
        <dbReference type="ChEBI" id="CHEBI:60240"/>
        <label>1</label>
    </ligand>
</feature>
<dbReference type="Pfam" id="PF01026">
    <property type="entry name" value="TatD_DNase"/>
    <property type="match status" value="1"/>
</dbReference>
<dbReference type="InterPro" id="IPR001130">
    <property type="entry name" value="TatD-like"/>
</dbReference>
<proteinExistence type="predicted"/>
<dbReference type="AlphaFoldDB" id="A0A7X0RHM6"/>
<keyword evidence="6" id="KW-1185">Reference proteome</keyword>
<evidence type="ECO:0000256" key="1">
    <source>
        <dbReference type="ARBA" id="ARBA00022723"/>
    </source>
</evidence>
<evidence type="ECO:0000313" key="5">
    <source>
        <dbReference type="EMBL" id="MBB6627203.1"/>
    </source>
</evidence>
<organism evidence="5 6">
    <name type="scientific">Nocardioides luti</name>
    <dbReference type="NCBI Taxonomy" id="2761101"/>
    <lineage>
        <taxon>Bacteria</taxon>
        <taxon>Bacillati</taxon>
        <taxon>Actinomycetota</taxon>
        <taxon>Actinomycetes</taxon>
        <taxon>Propionibacteriales</taxon>
        <taxon>Nocardioidaceae</taxon>
        <taxon>Nocardioides</taxon>
    </lineage>
</organism>
<dbReference type="EMBL" id="JACKXE010000001">
    <property type="protein sequence ID" value="MBB6627203.1"/>
    <property type="molecule type" value="Genomic_DNA"/>
</dbReference>
<dbReference type="GO" id="GO:0004536">
    <property type="term" value="F:DNA nuclease activity"/>
    <property type="evidence" value="ECO:0007669"/>
    <property type="project" value="InterPro"/>
</dbReference>
<feature type="binding site" evidence="3">
    <location>
        <position position="247"/>
    </location>
    <ligand>
        <name>a divalent metal cation</name>
        <dbReference type="ChEBI" id="CHEBI:60240"/>
        <label>1</label>
    </ligand>
</feature>
<evidence type="ECO:0000256" key="3">
    <source>
        <dbReference type="PIRSR" id="PIRSR005902-1"/>
    </source>
</evidence>
<dbReference type="RefSeq" id="WP_185252387.1">
    <property type="nucleotide sequence ID" value="NZ_JACKXE010000001.1"/>
</dbReference>
<name>A0A7X0RHM6_9ACTN</name>
<evidence type="ECO:0000313" key="6">
    <source>
        <dbReference type="Proteomes" id="UP000523955"/>
    </source>
</evidence>
<feature type="compositionally biased region" description="Basic and acidic residues" evidence="4">
    <location>
        <begin position="13"/>
        <end position="29"/>
    </location>
</feature>
<feature type="binding site" evidence="3">
    <location>
        <position position="42"/>
    </location>
    <ligand>
        <name>a divalent metal cation</name>
        <dbReference type="ChEBI" id="CHEBI:60240"/>
        <label>1</label>
    </ligand>
</feature>
<dbReference type="Gene3D" id="3.20.20.140">
    <property type="entry name" value="Metal-dependent hydrolases"/>
    <property type="match status" value="1"/>
</dbReference>